<dbReference type="eggNOG" id="ENOG502SRDF">
    <property type="taxonomic scope" value="Eukaryota"/>
</dbReference>
<evidence type="ECO:0000313" key="4">
    <source>
        <dbReference type="Proteomes" id="UP000030708"/>
    </source>
</evidence>
<keyword evidence="1" id="KW-0472">Membrane</keyword>
<dbReference type="InterPro" id="IPR043159">
    <property type="entry name" value="Lectin_gal-bd_sf"/>
</dbReference>
<dbReference type="Gene3D" id="2.60.120.740">
    <property type="match status" value="1"/>
</dbReference>
<dbReference type="AlphaFoldDB" id="A0A024W2L2"/>
<keyword evidence="1" id="KW-1133">Transmembrane helix</keyword>
<name>A0A024W2L2_PLAFA</name>
<dbReference type="Pfam" id="PF02140">
    <property type="entry name" value="SUEL_Lectin"/>
    <property type="match status" value="1"/>
</dbReference>
<dbReference type="PROSITE" id="PS51257">
    <property type="entry name" value="PROKAR_LIPOPROTEIN"/>
    <property type="match status" value="1"/>
</dbReference>
<dbReference type="GO" id="GO:0030246">
    <property type="term" value="F:carbohydrate binding"/>
    <property type="evidence" value="ECO:0007669"/>
    <property type="project" value="InterPro"/>
</dbReference>
<feature type="domain" description="SUEL-type lectin" evidence="2">
    <location>
        <begin position="44"/>
        <end position="129"/>
    </location>
</feature>
<keyword evidence="1" id="KW-0812">Transmembrane</keyword>
<dbReference type="EMBL" id="KI926506">
    <property type="protein sequence ID" value="ETW34813.1"/>
    <property type="molecule type" value="Genomic_DNA"/>
</dbReference>
<dbReference type="Proteomes" id="UP000030708">
    <property type="component" value="Unassembled WGS sequence"/>
</dbReference>
<protein>
    <recommendedName>
        <fullName evidence="2">SUEL-type lectin domain-containing protein</fullName>
    </recommendedName>
</protein>
<dbReference type="SMR" id="A0A024W2L2"/>
<evidence type="ECO:0000256" key="1">
    <source>
        <dbReference type="SAM" id="Phobius"/>
    </source>
</evidence>
<sequence>MKMDYFWVINLFVLIITLSNYTIIVSCLKKKEEIKNGDIKIITSDLNETVTLSCDDEKSIHIFDASYGNPTLDKLLIKKNSFDAPHTLPVIQMICEGKKNCDIKVNNETFKILSLITDFHKLLIKYTCVSSNLEPFPSYKVKAKRGDDYTWNVEFQGETLNKETYLHVNNINATCEEPLVKKTYVDINEAEYECNNMKNCVYVIFNYDGYTLCASLSYKNATIQKNSKIYIKMFYINGNIPSNFEVFPNIQGVCEKDEIIYEMETVLNLDDIYKKCKEVDCDYFTMSTSNGIKGASKSFRNYAWFCKGFPKYVSHEGFLFGKNYKNSKDPKKRITFMNYEGPLR</sequence>
<proteinExistence type="predicted"/>
<evidence type="ECO:0000259" key="2">
    <source>
        <dbReference type="PROSITE" id="PS50228"/>
    </source>
</evidence>
<reference evidence="3 4" key="1">
    <citation type="submission" date="2013-02" db="EMBL/GenBank/DDBJ databases">
        <title>The Genome Annotation of Plasmodium falciparum Tanzania (2000708).</title>
        <authorList>
            <consortium name="The Broad Institute Genome Sequencing Platform"/>
            <consortium name="The Broad Institute Genome Sequencing Center for Infectious Disease"/>
            <person name="Neafsey D."/>
            <person name="Hoffman S."/>
            <person name="Volkman S."/>
            <person name="Rosenthal P."/>
            <person name="Walker B."/>
            <person name="Young S.K."/>
            <person name="Zeng Q."/>
            <person name="Gargeya S."/>
            <person name="Fitzgerald M."/>
            <person name="Haas B."/>
            <person name="Abouelleil A."/>
            <person name="Allen A.W."/>
            <person name="Alvarado L."/>
            <person name="Arachchi H.M."/>
            <person name="Berlin A.M."/>
            <person name="Chapman S.B."/>
            <person name="Gainer-Dewar J."/>
            <person name="Goldberg J."/>
            <person name="Griggs A."/>
            <person name="Gujja S."/>
            <person name="Hansen M."/>
            <person name="Howarth C."/>
            <person name="Imamovic A."/>
            <person name="Ireland A."/>
            <person name="Larimer J."/>
            <person name="McCowan C."/>
            <person name="Murphy C."/>
            <person name="Pearson M."/>
            <person name="Poon T.W."/>
            <person name="Priest M."/>
            <person name="Roberts A."/>
            <person name="Saif S."/>
            <person name="Shea T."/>
            <person name="Sisk P."/>
            <person name="Sykes S."/>
            <person name="Wortman J."/>
            <person name="Nusbaum C."/>
            <person name="Birren B."/>
        </authorList>
    </citation>
    <scope>NUCLEOTIDE SEQUENCE [LARGE SCALE GENOMIC DNA]</scope>
    <source>
        <strain evidence="4">Tanzania (2000708)</strain>
    </source>
</reference>
<feature type="transmembrane region" description="Helical" evidence="1">
    <location>
        <begin position="6"/>
        <end position="28"/>
    </location>
</feature>
<evidence type="ECO:0000313" key="3">
    <source>
        <dbReference type="EMBL" id="ETW34813.1"/>
    </source>
</evidence>
<dbReference type="InterPro" id="IPR000922">
    <property type="entry name" value="Lectin_gal-bd_dom"/>
</dbReference>
<dbReference type="OrthoDB" id="361871at2759"/>
<organism evidence="3 4">
    <name type="scientific">Plasmodium falciparum Tanzania</name>
    <name type="common">2000708</name>
    <dbReference type="NCBI Taxonomy" id="1036725"/>
    <lineage>
        <taxon>Eukaryota</taxon>
        <taxon>Sar</taxon>
        <taxon>Alveolata</taxon>
        <taxon>Apicomplexa</taxon>
        <taxon>Aconoidasida</taxon>
        <taxon>Haemosporida</taxon>
        <taxon>Plasmodiidae</taxon>
        <taxon>Plasmodium</taxon>
        <taxon>Plasmodium (Laverania)</taxon>
    </lineage>
</organism>
<reference evidence="3 4" key="2">
    <citation type="submission" date="2013-02" db="EMBL/GenBank/DDBJ databases">
        <title>The Genome Sequence of Plasmodium falciparum Tanzania (2000708).</title>
        <authorList>
            <consortium name="The Broad Institute Genome Sequencing Platform"/>
            <consortium name="The Broad Institute Genome Sequencing Center for Infectious Disease"/>
            <person name="Neafsey D."/>
            <person name="Cheeseman I."/>
            <person name="Volkman S."/>
            <person name="Adams J."/>
            <person name="Walker B."/>
            <person name="Young S.K."/>
            <person name="Zeng Q."/>
            <person name="Gargeya S."/>
            <person name="Fitzgerald M."/>
            <person name="Haas B."/>
            <person name="Abouelleil A."/>
            <person name="Alvarado L."/>
            <person name="Arachchi H.M."/>
            <person name="Berlin A.M."/>
            <person name="Chapman S.B."/>
            <person name="Dewar J."/>
            <person name="Goldberg J."/>
            <person name="Griggs A."/>
            <person name="Gujja S."/>
            <person name="Hansen M."/>
            <person name="Howarth C."/>
            <person name="Imamovic A."/>
            <person name="Larimer J."/>
            <person name="McCowan C."/>
            <person name="Murphy C."/>
            <person name="Neiman D."/>
            <person name="Pearson M."/>
            <person name="Priest M."/>
            <person name="Roberts A."/>
            <person name="Saif S."/>
            <person name="Shea T."/>
            <person name="Sisk P."/>
            <person name="Sykes S."/>
            <person name="Wortman J."/>
            <person name="Nusbaum C."/>
            <person name="Birren B."/>
        </authorList>
    </citation>
    <scope>NUCLEOTIDE SEQUENCE [LARGE SCALE GENOMIC DNA]</scope>
    <source>
        <strain evidence="4">Tanzania (2000708)</strain>
    </source>
</reference>
<dbReference type="PROSITE" id="PS50228">
    <property type="entry name" value="SUEL_LECTIN"/>
    <property type="match status" value="1"/>
</dbReference>
<accession>A0A024W2L2</accession>
<gene>
    <name evidence="3" type="ORF">PFTANZ_04480</name>
</gene>